<feature type="region of interest" description="Disordered" evidence="1">
    <location>
        <begin position="57"/>
        <end position="81"/>
    </location>
</feature>
<organism evidence="3 4">
    <name type="scientific">Gemmobacter lutimaris</name>
    <dbReference type="NCBI Taxonomy" id="2306023"/>
    <lineage>
        <taxon>Bacteria</taxon>
        <taxon>Pseudomonadati</taxon>
        <taxon>Pseudomonadota</taxon>
        <taxon>Alphaproteobacteria</taxon>
        <taxon>Rhodobacterales</taxon>
        <taxon>Paracoccaceae</taxon>
        <taxon>Gemmobacter</taxon>
    </lineage>
</organism>
<keyword evidence="2" id="KW-1133">Transmembrane helix</keyword>
<evidence type="ECO:0000256" key="1">
    <source>
        <dbReference type="SAM" id="MobiDB-lite"/>
    </source>
</evidence>
<evidence type="ECO:0000313" key="3">
    <source>
        <dbReference type="EMBL" id="RID92557.1"/>
    </source>
</evidence>
<evidence type="ECO:0000256" key="2">
    <source>
        <dbReference type="SAM" id="Phobius"/>
    </source>
</evidence>
<dbReference type="AlphaFoldDB" id="A0A398BSQ6"/>
<accession>A0A398BSQ6</accession>
<gene>
    <name evidence="3" type="ORF">D2N39_07945</name>
</gene>
<sequence>MLIGMLLCGVLAGFGGVLWGLIAAESVILAIVLYPLAGIAGILAFVCLAMLRSTPSRHPAVSAGYPVGQSSPVHTQSAHTA</sequence>
<proteinExistence type="predicted"/>
<feature type="transmembrane region" description="Helical" evidence="2">
    <location>
        <begin position="33"/>
        <end position="51"/>
    </location>
</feature>
<dbReference type="Proteomes" id="UP000266649">
    <property type="component" value="Unassembled WGS sequence"/>
</dbReference>
<comment type="caution">
    <text evidence="3">The sequence shown here is derived from an EMBL/GenBank/DDBJ whole genome shotgun (WGS) entry which is preliminary data.</text>
</comment>
<dbReference type="RefSeq" id="WP_119134231.1">
    <property type="nucleotide sequence ID" value="NZ_QXXQ01000003.1"/>
</dbReference>
<dbReference type="OrthoDB" id="9945876at2"/>
<protein>
    <submittedName>
        <fullName evidence="3">Uncharacterized protein</fullName>
    </submittedName>
</protein>
<dbReference type="EMBL" id="QXXQ01000003">
    <property type="protein sequence ID" value="RID92557.1"/>
    <property type="molecule type" value="Genomic_DNA"/>
</dbReference>
<name>A0A398BSQ6_9RHOB</name>
<keyword evidence="2" id="KW-0472">Membrane</keyword>
<reference evidence="3 4" key="1">
    <citation type="submission" date="2018-09" db="EMBL/GenBank/DDBJ databases">
        <title>Gemmobacter lutimaris sp. nov., a marine bacterium isolated from tidal flat.</title>
        <authorList>
            <person name="Lee D.W."/>
            <person name="Yoo Y."/>
            <person name="Kim J.-J."/>
            <person name="Kim B.S."/>
        </authorList>
    </citation>
    <scope>NUCLEOTIDE SEQUENCE [LARGE SCALE GENOMIC DNA]</scope>
    <source>
        <strain evidence="3 4">YJ-T1-11</strain>
    </source>
</reference>
<keyword evidence="4" id="KW-1185">Reference proteome</keyword>
<evidence type="ECO:0000313" key="4">
    <source>
        <dbReference type="Proteomes" id="UP000266649"/>
    </source>
</evidence>
<feature type="compositionally biased region" description="Polar residues" evidence="1">
    <location>
        <begin position="68"/>
        <end position="81"/>
    </location>
</feature>
<keyword evidence="2" id="KW-0812">Transmembrane</keyword>